<dbReference type="GO" id="GO:0000139">
    <property type="term" value="C:Golgi membrane"/>
    <property type="evidence" value="ECO:0007669"/>
    <property type="project" value="UniProtKB-SubCell"/>
</dbReference>
<name>A0A7R9K1V1_TIMGE</name>
<accession>A0A7R9K1V1</accession>
<sequence>MGPALAPIDTQSPPLVGVCFDPPASGVTPNRLVTGSRARDKRQYHQSPCDDAGYRGELKKTRSGNMSPQSDRAGVPRRQHFRRLANALVVLSLTDEDGKIEVRISVGAKPPPVQPTEIRTSISPSSAVWLNTKLGRWPTTPPRRVPGSTQLKNCVKLLLLVSASSLVVMCLILGPQHSSMVLPWFFENTPPRNASSLSDLINVTESYTDETTTQIQMEPVEKTMAERRQSIQRICGNTPLSPFMAEAKLVKTIQRMYISRKYNVAYCPIFKAGSSSWLEVFANMAGVLTERNRKLIARGKLQLNNLARKAYPKNKSISEEKNAVMSATRFIIVRHPFERLLSAYRDKLENRARREYYYNRYGRHIVQFYRTHKDSTEAPEPTFHEFLSYVSDKQRFDEHWRPYHLECSPCVLDYQVIIKMESMDSEEKYLVNKLGLESFVTYSASSRRHKNTNPSGRTGSESAMKYYAQVPRELMQKLYKLYSLDFTLFGYSPTEYYEMSKDSKEKLEKNL</sequence>
<dbReference type="InterPro" id="IPR005331">
    <property type="entry name" value="Sulfotransferase"/>
</dbReference>
<dbReference type="AlphaFoldDB" id="A0A7R9K1V1"/>
<dbReference type="GO" id="GO:0008146">
    <property type="term" value="F:sulfotransferase activity"/>
    <property type="evidence" value="ECO:0007669"/>
    <property type="project" value="InterPro"/>
</dbReference>
<protein>
    <recommendedName>
        <fullName evidence="9">Carbohydrate sulfotransferase</fullName>
        <ecNumber evidence="9">2.8.2.-</ecNumber>
    </recommendedName>
</protein>
<evidence type="ECO:0000256" key="10">
    <source>
        <dbReference type="SAM" id="MobiDB-lite"/>
    </source>
</evidence>
<proteinExistence type="inferred from homology"/>
<dbReference type="EMBL" id="OE842481">
    <property type="protein sequence ID" value="CAD7600155.1"/>
    <property type="molecule type" value="Genomic_DNA"/>
</dbReference>
<keyword evidence="9" id="KW-0119">Carbohydrate metabolism</keyword>
<evidence type="ECO:0000256" key="7">
    <source>
        <dbReference type="ARBA" id="ARBA00023136"/>
    </source>
</evidence>
<dbReference type="PANTHER" id="PTHR12137:SF63">
    <property type="entry name" value="CARBOHYDRATE SULFOTRANSFERASE"/>
    <property type="match status" value="1"/>
</dbReference>
<evidence type="ECO:0000256" key="2">
    <source>
        <dbReference type="ARBA" id="ARBA00006339"/>
    </source>
</evidence>
<keyword evidence="8 9" id="KW-0325">Glycoprotein</keyword>
<organism evidence="11">
    <name type="scientific">Timema genevievae</name>
    <name type="common">Walking stick</name>
    <dbReference type="NCBI Taxonomy" id="629358"/>
    <lineage>
        <taxon>Eukaryota</taxon>
        <taxon>Metazoa</taxon>
        <taxon>Ecdysozoa</taxon>
        <taxon>Arthropoda</taxon>
        <taxon>Hexapoda</taxon>
        <taxon>Insecta</taxon>
        <taxon>Pterygota</taxon>
        <taxon>Neoptera</taxon>
        <taxon>Polyneoptera</taxon>
        <taxon>Phasmatodea</taxon>
        <taxon>Timematodea</taxon>
        <taxon>Timematoidea</taxon>
        <taxon>Timematidae</taxon>
        <taxon>Timema</taxon>
    </lineage>
</organism>
<evidence type="ECO:0000256" key="5">
    <source>
        <dbReference type="ARBA" id="ARBA00022989"/>
    </source>
</evidence>
<evidence type="ECO:0000313" key="11">
    <source>
        <dbReference type="EMBL" id="CAD7600155.1"/>
    </source>
</evidence>
<keyword evidence="6 9" id="KW-0333">Golgi apparatus</keyword>
<keyword evidence="7" id="KW-0472">Membrane</keyword>
<dbReference type="Pfam" id="PF03567">
    <property type="entry name" value="Sulfotransfer_2"/>
    <property type="match status" value="1"/>
</dbReference>
<keyword evidence="5" id="KW-1133">Transmembrane helix</keyword>
<feature type="region of interest" description="Disordered" evidence="10">
    <location>
        <begin position="32"/>
        <end position="76"/>
    </location>
</feature>
<dbReference type="PANTHER" id="PTHR12137">
    <property type="entry name" value="CARBOHYDRATE SULFOTRANSFERASE"/>
    <property type="match status" value="1"/>
</dbReference>
<evidence type="ECO:0000256" key="3">
    <source>
        <dbReference type="ARBA" id="ARBA00022679"/>
    </source>
</evidence>
<gene>
    <name evidence="11" type="ORF">TGEB3V08_LOCUS7562</name>
</gene>
<dbReference type="EC" id="2.8.2.-" evidence="9"/>
<keyword evidence="3 9" id="KW-0808">Transferase</keyword>
<evidence type="ECO:0000256" key="4">
    <source>
        <dbReference type="ARBA" id="ARBA00022692"/>
    </source>
</evidence>
<evidence type="ECO:0000256" key="1">
    <source>
        <dbReference type="ARBA" id="ARBA00004323"/>
    </source>
</evidence>
<keyword evidence="4" id="KW-0812">Transmembrane</keyword>
<dbReference type="InterPro" id="IPR018011">
    <property type="entry name" value="Carb_sulfotrans_8-10"/>
</dbReference>
<comment type="subcellular location">
    <subcellularLocation>
        <location evidence="1 9">Golgi apparatus membrane</location>
        <topology evidence="1 9">Single-pass type II membrane protein</topology>
    </subcellularLocation>
</comment>
<evidence type="ECO:0000256" key="8">
    <source>
        <dbReference type="ARBA" id="ARBA00023180"/>
    </source>
</evidence>
<reference evidence="11" key="1">
    <citation type="submission" date="2020-11" db="EMBL/GenBank/DDBJ databases">
        <authorList>
            <person name="Tran Van P."/>
        </authorList>
    </citation>
    <scope>NUCLEOTIDE SEQUENCE</scope>
</reference>
<evidence type="ECO:0000256" key="6">
    <source>
        <dbReference type="ARBA" id="ARBA00023034"/>
    </source>
</evidence>
<evidence type="ECO:0000256" key="9">
    <source>
        <dbReference type="RuleBase" id="RU364020"/>
    </source>
</evidence>
<keyword evidence="9" id="KW-0735">Signal-anchor</keyword>
<comment type="similarity">
    <text evidence="2 9">Belongs to the sulfotransferase 2 family.</text>
</comment>
<dbReference type="GO" id="GO:0016051">
    <property type="term" value="P:carbohydrate biosynthetic process"/>
    <property type="evidence" value="ECO:0007669"/>
    <property type="project" value="InterPro"/>
</dbReference>